<feature type="transmembrane region" description="Helical" evidence="2">
    <location>
        <begin position="32"/>
        <end position="52"/>
    </location>
</feature>
<evidence type="ECO:0000313" key="4">
    <source>
        <dbReference type="EMBL" id="RZU63080.1"/>
    </source>
</evidence>
<protein>
    <recommendedName>
        <fullName evidence="3">CAAX prenyl protease 2/Lysostaphin resistance protein A-like domain-containing protein</fullName>
    </recommendedName>
</protein>
<name>A0A4Q8AFI7_9MICC</name>
<gene>
    <name evidence="4" type="ORF">EV380_2687</name>
</gene>
<dbReference type="GO" id="GO:0004175">
    <property type="term" value="F:endopeptidase activity"/>
    <property type="evidence" value="ECO:0007669"/>
    <property type="project" value="UniProtKB-ARBA"/>
</dbReference>
<evidence type="ECO:0000256" key="2">
    <source>
        <dbReference type="SAM" id="Phobius"/>
    </source>
</evidence>
<feature type="transmembrane region" description="Helical" evidence="2">
    <location>
        <begin position="148"/>
        <end position="167"/>
    </location>
</feature>
<proteinExistence type="predicted"/>
<feature type="transmembrane region" description="Helical" evidence="2">
    <location>
        <begin position="72"/>
        <end position="91"/>
    </location>
</feature>
<sequence length="256" mass="27911">MKNTARSPKPYASPPKEKRPAYDAGRFRRGDAVVLVIYGLLMGLGLAGLLLLVPAYADYFASENHAMFSVNLISYVVLFCAVMVVAGPHLFRTFGTFVRNPWAKFGLIPGLWLASFLTTAGILAASGLDPTKSENQLTIEAMTRDVPFVTMFVTAAVMGPLVEEYVFRHLLIGKMSRKVPVWICVVVSVIAFAALHFVGAGTFDWISAVPYLVLGTAFSLAYVFTGMSLAYVYVLHFFNNAVSLVLAYSFGPLMGI</sequence>
<feature type="transmembrane region" description="Helical" evidence="2">
    <location>
        <begin position="179"/>
        <end position="199"/>
    </location>
</feature>
<dbReference type="Proteomes" id="UP000292685">
    <property type="component" value="Unassembled WGS sequence"/>
</dbReference>
<comment type="caution">
    <text evidence="4">The sequence shown here is derived from an EMBL/GenBank/DDBJ whole genome shotgun (WGS) entry which is preliminary data.</text>
</comment>
<feature type="region of interest" description="Disordered" evidence="1">
    <location>
        <begin position="1"/>
        <end position="22"/>
    </location>
</feature>
<dbReference type="GO" id="GO:0080120">
    <property type="term" value="P:CAAX-box protein maturation"/>
    <property type="evidence" value="ECO:0007669"/>
    <property type="project" value="UniProtKB-ARBA"/>
</dbReference>
<feature type="transmembrane region" description="Helical" evidence="2">
    <location>
        <begin position="103"/>
        <end position="128"/>
    </location>
</feature>
<dbReference type="RefSeq" id="WP_130451555.1">
    <property type="nucleotide sequence ID" value="NZ_SHLA01000001.1"/>
</dbReference>
<dbReference type="PANTHER" id="PTHR36435:SF1">
    <property type="entry name" value="CAAX AMINO TERMINAL PROTEASE FAMILY PROTEIN"/>
    <property type="match status" value="1"/>
</dbReference>
<evidence type="ECO:0000259" key="3">
    <source>
        <dbReference type="Pfam" id="PF02517"/>
    </source>
</evidence>
<keyword evidence="5" id="KW-1185">Reference proteome</keyword>
<accession>A0A4Q8AFI7</accession>
<dbReference type="PANTHER" id="PTHR36435">
    <property type="entry name" value="SLR1288 PROTEIN"/>
    <property type="match status" value="1"/>
</dbReference>
<dbReference type="Pfam" id="PF02517">
    <property type="entry name" value="Rce1-like"/>
    <property type="match status" value="1"/>
</dbReference>
<feature type="transmembrane region" description="Helical" evidence="2">
    <location>
        <begin position="231"/>
        <end position="250"/>
    </location>
</feature>
<organism evidence="4 5">
    <name type="scientific">Zhihengliuella halotolerans</name>
    <dbReference type="NCBI Taxonomy" id="370736"/>
    <lineage>
        <taxon>Bacteria</taxon>
        <taxon>Bacillati</taxon>
        <taxon>Actinomycetota</taxon>
        <taxon>Actinomycetes</taxon>
        <taxon>Micrococcales</taxon>
        <taxon>Micrococcaceae</taxon>
        <taxon>Zhihengliuella</taxon>
    </lineage>
</organism>
<dbReference type="OrthoDB" id="2411709at2"/>
<dbReference type="EMBL" id="SHLA01000001">
    <property type="protein sequence ID" value="RZU63080.1"/>
    <property type="molecule type" value="Genomic_DNA"/>
</dbReference>
<evidence type="ECO:0000256" key="1">
    <source>
        <dbReference type="SAM" id="MobiDB-lite"/>
    </source>
</evidence>
<keyword evidence="2" id="KW-0812">Transmembrane</keyword>
<dbReference type="InterPro" id="IPR003675">
    <property type="entry name" value="Rce1/LyrA-like_dom"/>
</dbReference>
<evidence type="ECO:0000313" key="5">
    <source>
        <dbReference type="Proteomes" id="UP000292685"/>
    </source>
</evidence>
<feature type="transmembrane region" description="Helical" evidence="2">
    <location>
        <begin position="205"/>
        <end position="224"/>
    </location>
</feature>
<keyword evidence="2" id="KW-0472">Membrane</keyword>
<dbReference type="AlphaFoldDB" id="A0A4Q8AFI7"/>
<reference evidence="4 5" key="1">
    <citation type="submission" date="2019-02" db="EMBL/GenBank/DDBJ databases">
        <title>Sequencing the genomes of 1000 actinobacteria strains.</title>
        <authorList>
            <person name="Klenk H.-P."/>
        </authorList>
    </citation>
    <scope>NUCLEOTIDE SEQUENCE [LARGE SCALE GENOMIC DNA]</scope>
    <source>
        <strain evidence="4 5">DSM 17364</strain>
    </source>
</reference>
<keyword evidence="2" id="KW-1133">Transmembrane helix</keyword>
<feature type="domain" description="CAAX prenyl protease 2/Lysostaphin resistance protein A-like" evidence="3">
    <location>
        <begin position="148"/>
        <end position="242"/>
    </location>
</feature>
<dbReference type="InterPro" id="IPR052710">
    <property type="entry name" value="CAAX_protease"/>
</dbReference>